<name>A0A1H3LIG7_9PSEU</name>
<evidence type="ECO:0000313" key="3">
    <source>
        <dbReference type="Proteomes" id="UP000199529"/>
    </source>
</evidence>
<evidence type="ECO:0000256" key="1">
    <source>
        <dbReference type="SAM" id="MobiDB-lite"/>
    </source>
</evidence>
<dbReference type="Proteomes" id="UP000199529">
    <property type="component" value="Unassembled WGS sequence"/>
</dbReference>
<dbReference type="EMBL" id="FNOK01000031">
    <property type="protein sequence ID" value="SDY64116.1"/>
    <property type="molecule type" value="Genomic_DNA"/>
</dbReference>
<evidence type="ECO:0000313" key="2">
    <source>
        <dbReference type="EMBL" id="SDY64116.1"/>
    </source>
</evidence>
<sequence length="46" mass="5024">MKSVRAGADSVDSASRNVNSDEERRGLSNPFWGLKFEITRASAPRG</sequence>
<gene>
    <name evidence="2" type="ORF">SAMN05216215_103185</name>
</gene>
<dbReference type="AlphaFoldDB" id="A0A1H3LIG7"/>
<proteinExistence type="predicted"/>
<keyword evidence="3" id="KW-1185">Reference proteome</keyword>
<protein>
    <submittedName>
        <fullName evidence="2">Uncharacterized protein</fullName>
    </submittedName>
</protein>
<feature type="region of interest" description="Disordered" evidence="1">
    <location>
        <begin position="1"/>
        <end position="27"/>
    </location>
</feature>
<accession>A0A1H3LIG7</accession>
<organism evidence="2 3">
    <name type="scientific">Saccharopolyspora shandongensis</name>
    <dbReference type="NCBI Taxonomy" id="418495"/>
    <lineage>
        <taxon>Bacteria</taxon>
        <taxon>Bacillati</taxon>
        <taxon>Actinomycetota</taxon>
        <taxon>Actinomycetes</taxon>
        <taxon>Pseudonocardiales</taxon>
        <taxon>Pseudonocardiaceae</taxon>
        <taxon>Saccharopolyspora</taxon>
    </lineage>
</organism>
<reference evidence="3" key="1">
    <citation type="submission" date="2016-10" db="EMBL/GenBank/DDBJ databases">
        <authorList>
            <person name="Varghese N."/>
            <person name="Submissions S."/>
        </authorList>
    </citation>
    <scope>NUCLEOTIDE SEQUENCE [LARGE SCALE GENOMIC DNA]</scope>
    <source>
        <strain evidence="3">CGMCC 4.3530</strain>
    </source>
</reference>